<comment type="caution">
    <text evidence="1">The sequence shown here is derived from an EMBL/GenBank/DDBJ whole genome shotgun (WGS) entry which is preliminary data.</text>
</comment>
<dbReference type="AlphaFoldDB" id="A0AA88V1A1"/>
<protein>
    <submittedName>
        <fullName evidence="1">Uncharacterized protein</fullName>
    </submittedName>
</protein>
<dbReference type="EMBL" id="JAVXUP010003180">
    <property type="protein sequence ID" value="KAK2999767.1"/>
    <property type="molecule type" value="Genomic_DNA"/>
</dbReference>
<proteinExistence type="predicted"/>
<accession>A0AA88V1A1</accession>
<sequence>IKTTGATFRRRFVCTEEVFKKLVVKRLNGKEKGHKDLRTSYDTLMRVTLSKKLGVFQDVHTHPLITSSKLIKHRSHSRYHCTNICKSSVSDLINEGLKPSQITRVVNVMKPSKEANAMLDDNYCSSMDLSRDGSLGSAFWANGRSRASYT</sequence>
<name>A0AA88V1A1_9ASTE</name>
<keyword evidence="2" id="KW-1185">Reference proteome</keyword>
<evidence type="ECO:0000313" key="2">
    <source>
        <dbReference type="Proteomes" id="UP001188597"/>
    </source>
</evidence>
<dbReference type="Proteomes" id="UP001188597">
    <property type="component" value="Unassembled WGS sequence"/>
</dbReference>
<gene>
    <name evidence="1" type="ORF">RJ639_022875</name>
</gene>
<evidence type="ECO:0000313" key="1">
    <source>
        <dbReference type="EMBL" id="KAK2999767.1"/>
    </source>
</evidence>
<feature type="non-terminal residue" evidence="1">
    <location>
        <position position="1"/>
    </location>
</feature>
<reference evidence="1" key="1">
    <citation type="submission" date="2022-12" db="EMBL/GenBank/DDBJ databases">
        <title>Draft genome assemblies for two species of Escallonia (Escalloniales).</title>
        <authorList>
            <person name="Chanderbali A."/>
            <person name="Dervinis C."/>
            <person name="Anghel I."/>
            <person name="Soltis D."/>
            <person name="Soltis P."/>
            <person name="Zapata F."/>
        </authorList>
    </citation>
    <scope>NUCLEOTIDE SEQUENCE</scope>
    <source>
        <strain evidence="1">UCBG64.0493</strain>
        <tissue evidence="1">Leaf</tissue>
    </source>
</reference>
<organism evidence="1 2">
    <name type="scientific">Escallonia herrerae</name>
    <dbReference type="NCBI Taxonomy" id="1293975"/>
    <lineage>
        <taxon>Eukaryota</taxon>
        <taxon>Viridiplantae</taxon>
        <taxon>Streptophyta</taxon>
        <taxon>Embryophyta</taxon>
        <taxon>Tracheophyta</taxon>
        <taxon>Spermatophyta</taxon>
        <taxon>Magnoliopsida</taxon>
        <taxon>eudicotyledons</taxon>
        <taxon>Gunneridae</taxon>
        <taxon>Pentapetalae</taxon>
        <taxon>asterids</taxon>
        <taxon>campanulids</taxon>
        <taxon>Escalloniales</taxon>
        <taxon>Escalloniaceae</taxon>
        <taxon>Escallonia</taxon>
    </lineage>
</organism>